<keyword evidence="1" id="KW-0560">Oxidoreductase</keyword>
<dbReference type="RefSeq" id="WP_145061329.1">
    <property type="nucleotide sequence ID" value="NZ_CP036287.1"/>
</dbReference>
<name>A0A518BDN1_9BACT</name>
<protein>
    <submittedName>
        <fullName evidence="1">Dioxygenase</fullName>
    </submittedName>
</protein>
<dbReference type="KEGG" id="pbap:Pla133_01250"/>
<keyword evidence="1" id="KW-0223">Dioxygenase</keyword>
<evidence type="ECO:0000313" key="1">
    <source>
        <dbReference type="EMBL" id="QDU65062.1"/>
    </source>
</evidence>
<organism evidence="1 2">
    <name type="scientific">Engelhardtia mirabilis</name>
    <dbReference type="NCBI Taxonomy" id="2528011"/>
    <lineage>
        <taxon>Bacteria</taxon>
        <taxon>Pseudomonadati</taxon>
        <taxon>Planctomycetota</taxon>
        <taxon>Planctomycetia</taxon>
        <taxon>Planctomycetia incertae sedis</taxon>
        <taxon>Engelhardtia</taxon>
    </lineage>
</organism>
<dbReference type="EMBL" id="CP036287">
    <property type="protein sequence ID" value="QDU65062.1"/>
    <property type="molecule type" value="Genomic_DNA"/>
</dbReference>
<dbReference type="GO" id="GO:0051213">
    <property type="term" value="F:dioxygenase activity"/>
    <property type="evidence" value="ECO:0007669"/>
    <property type="project" value="UniProtKB-KW"/>
</dbReference>
<keyword evidence="2" id="KW-1185">Reference proteome</keyword>
<evidence type="ECO:0000313" key="2">
    <source>
        <dbReference type="Proteomes" id="UP000316921"/>
    </source>
</evidence>
<sequence>MGKWLVGLAGLALLVVVGWLLFSDSDHALDAALDQRVETADAQAAQTVRAAQSPAGEDRRIEAIEAQPLPGDVAGPASGEPAGEGVSVLVVDVRGHPVPEVPVDMHGLGEFAASDVDGLVIFAGAPLDARPEVGPGWALLGWGVPVAVPDADTMLVVSSRVDLSGRVLDTQGAPIADAKVELNSYRALRALPFVIDQLHLEQVFESAVTASDGSFRLDQVPGSSSLQLVAKAAGFVTRQLPCPERDSFDLRIELASTAPPVQRDDRPAVKVTGTVVNSAGEPVSDAAVCWWGMGFGAAPRTGELGDFALELTGPPEPDALLAARAEGLGLVVEPQAAALILESWPEAPAPFLLRFPAEPLAIRGRLTSSEGEPTSGWTVKLLGGTVVTPGFLSSDSALEGEVSATTDDQGRFALVGLDQRPYDLVAFENSSGAVDRLENVEPSSRELEWILPEGANLADLHGVVVTTDGAPLEGATITVNSVTTWIQTGGSSMASFFEAGSSTTDAQGRFTLEQVPQQFAKLGVVAPVGTRVEPPQLDLDEVDFSEELRIEVPFLRPVAIEVTDGSGADVGGRVLMIEVHDSWGEALQLRTFTANGSSGMTRMSWAGRSYSHVWTSELAVEVVLLELIDGAFEEVDRSPVVFGSDGMAKVLLTAP</sequence>
<reference evidence="1 2" key="1">
    <citation type="submission" date="2019-02" db="EMBL/GenBank/DDBJ databases">
        <title>Deep-cultivation of Planctomycetes and their phenomic and genomic characterization uncovers novel biology.</title>
        <authorList>
            <person name="Wiegand S."/>
            <person name="Jogler M."/>
            <person name="Boedeker C."/>
            <person name="Pinto D."/>
            <person name="Vollmers J."/>
            <person name="Rivas-Marin E."/>
            <person name="Kohn T."/>
            <person name="Peeters S.H."/>
            <person name="Heuer A."/>
            <person name="Rast P."/>
            <person name="Oberbeckmann S."/>
            <person name="Bunk B."/>
            <person name="Jeske O."/>
            <person name="Meyerdierks A."/>
            <person name="Storesund J.E."/>
            <person name="Kallscheuer N."/>
            <person name="Luecker S."/>
            <person name="Lage O.M."/>
            <person name="Pohl T."/>
            <person name="Merkel B.J."/>
            <person name="Hornburger P."/>
            <person name="Mueller R.-W."/>
            <person name="Bruemmer F."/>
            <person name="Labrenz M."/>
            <person name="Spormann A.M."/>
            <person name="Op den Camp H."/>
            <person name="Overmann J."/>
            <person name="Amann R."/>
            <person name="Jetten M.S.M."/>
            <person name="Mascher T."/>
            <person name="Medema M.H."/>
            <person name="Devos D.P."/>
            <person name="Kaster A.-K."/>
            <person name="Ovreas L."/>
            <person name="Rohde M."/>
            <person name="Galperin M.Y."/>
            <person name="Jogler C."/>
        </authorList>
    </citation>
    <scope>NUCLEOTIDE SEQUENCE [LARGE SCALE GENOMIC DNA]</scope>
    <source>
        <strain evidence="1 2">Pla133</strain>
    </source>
</reference>
<proteinExistence type="predicted"/>
<dbReference type="Gene3D" id="2.60.40.1120">
    <property type="entry name" value="Carboxypeptidase-like, regulatory domain"/>
    <property type="match status" value="1"/>
</dbReference>
<gene>
    <name evidence="1" type="ORF">Pla133_01250</name>
</gene>
<dbReference type="SUPFAM" id="SSF49464">
    <property type="entry name" value="Carboxypeptidase regulatory domain-like"/>
    <property type="match status" value="3"/>
</dbReference>
<dbReference type="AlphaFoldDB" id="A0A518BDN1"/>
<accession>A0A518BDN1</accession>
<dbReference type="InterPro" id="IPR008969">
    <property type="entry name" value="CarboxyPept-like_regulatory"/>
</dbReference>
<dbReference type="Proteomes" id="UP000316921">
    <property type="component" value="Chromosome"/>
</dbReference>